<gene>
    <name evidence="2" type="ORF">BT63DRAFT_217691</name>
</gene>
<evidence type="ECO:0000256" key="1">
    <source>
        <dbReference type="SAM" id="Phobius"/>
    </source>
</evidence>
<dbReference type="AlphaFoldDB" id="A0A6A6UIC7"/>
<keyword evidence="3" id="KW-1185">Reference proteome</keyword>
<keyword evidence="1" id="KW-0472">Membrane</keyword>
<feature type="transmembrane region" description="Helical" evidence="1">
    <location>
        <begin position="67"/>
        <end position="88"/>
    </location>
</feature>
<feature type="transmembrane region" description="Helical" evidence="1">
    <location>
        <begin position="35"/>
        <end position="60"/>
    </location>
</feature>
<keyword evidence="1" id="KW-1133">Transmembrane helix</keyword>
<accession>A0A6A6UIC7</accession>
<organism evidence="2 3">
    <name type="scientific">Microthyrium microscopicum</name>
    <dbReference type="NCBI Taxonomy" id="703497"/>
    <lineage>
        <taxon>Eukaryota</taxon>
        <taxon>Fungi</taxon>
        <taxon>Dikarya</taxon>
        <taxon>Ascomycota</taxon>
        <taxon>Pezizomycotina</taxon>
        <taxon>Dothideomycetes</taxon>
        <taxon>Dothideomycetes incertae sedis</taxon>
        <taxon>Microthyriales</taxon>
        <taxon>Microthyriaceae</taxon>
        <taxon>Microthyrium</taxon>
    </lineage>
</organism>
<reference evidence="2" key="1">
    <citation type="journal article" date="2020" name="Stud. Mycol.">
        <title>101 Dothideomycetes genomes: a test case for predicting lifestyles and emergence of pathogens.</title>
        <authorList>
            <person name="Haridas S."/>
            <person name="Albert R."/>
            <person name="Binder M."/>
            <person name="Bloem J."/>
            <person name="Labutti K."/>
            <person name="Salamov A."/>
            <person name="Andreopoulos B."/>
            <person name="Baker S."/>
            <person name="Barry K."/>
            <person name="Bills G."/>
            <person name="Bluhm B."/>
            <person name="Cannon C."/>
            <person name="Castanera R."/>
            <person name="Culley D."/>
            <person name="Daum C."/>
            <person name="Ezra D."/>
            <person name="Gonzalez J."/>
            <person name="Henrissat B."/>
            <person name="Kuo A."/>
            <person name="Liang C."/>
            <person name="Lipzen A."/>
            <person name="Lutzoni F."/>
            <person name="Magnuson J."/>
            <person name="Mondo S."/>
            <person name="Nolan M."/>
            <person name="Ohm R."/>
            <person name="Pangilinan J."/>
            <person name="Park H.-J."/>
            <person name="Ramirez L."/>
            <person name="Alfaro M."/>
            <person name="Sun H."/>
            <person name="Tritt A."/>
            <person name="Yoshinaga Y."/>
            <person name="Zwiers L.-H."/>
            <person name="Turgeon B."/>
            <person name="Goodwin S."/>
            <person name="Spatafora J."/>
            <person name="Crous P."/>
            <person name="Grigoriev I."/>
        </authorList>
    </citation>
    <scope>NUCLEOTIDE SEQUENCE</scope>
    <source>
        <strain evidence="2">CBS 115976</strain>
    </source>
</reference>
<protein>
    <submittedName>
        <fullName evidence="2">Uncharacterized protein</fullName>
    </submittedName>
</protein>
<evidence type="ECO:0000313" key="2">
    <source>
        <dbReference type="EMBL" id="KAF2671456.1"/>
    </source>
</evidence>
<evidence type="ECO:0000313" key="3">
    <source>
        <dbReference type="Proteomes" id="UP000799302"/>
    </source>
</evidence>
<sequence>MRQIGLEQVVYSYLGHKVQSQSYLSQMLLSPVLQVRHWMCLLLVLLVLPALLVLLALLALRVVYLPWLLMANYLAVDLVVLLLVRVYLLSLFPMLLPVAEDRVAWAPFYIR</sequence>
<name>A0A6A6UIC7_9PEZI</name>
<dbReference type="Proteomes" id="UP000799302">
    <property type="component" value="Unassembled WGS sequence"/>
</dbReference>
<keyword evidence="1" id="KW-0812">Transmembrane</keyword>
<proteinExistence type="predicted"/>
<dbReference type="EMBL" id="MU004233">
    <property type="protein sequence ID" value="KAF2671456.1"/>
    <property type="molecule type" value="Genomic_DNA"/>
</dbReference>